<gene>
    <name evidence="1" type="ORF">ACFSR9_00760</name>
</gene>
<dbReference type="EMBL" id="JBHUMK010000006">
    <property type="protein sequence ID" value="MFD2607972.1"/>
    <property type="molecule type" value="Genomic_DNA"/>
</dbReference>
<sequence>MPLPTLTLYTRSGCSLCEQAAAHLRALEFTFVAVDVDGDPGLRARYGDDVPVLARQTPAGIQVLGKGAFSRARLGTLKLVLMRGQD</sequence>
<organism evidence="1 2">
    <name type="scientific">Deinococcus taklimakanensis</name>
    <dbReference type="NCBI Taxonomy" id="536443"/>
    <lineage>
        <taxon>Bacteria</taxon>
        <taxon>Thermotogati</taxon>
        <taxon>Deinococcota</taxon>
        <taxon>Deinococci</taxon>
        <taxon>Deinococcales</taxon>
        <taxon>Deinococcaceae</taxon>
        <taxon>Deinococcus</taxon>
    </lineage>
</organism>
<keyword evidence="2" id="KW-1185">Reference proteome</keyword>
<dbReference type="InterPro" id="IPR036249">
    <property type="entry name" value="Thioredoxin-like_sf"/>
</dbReference>
<evidence type="ECO:0000313" key="2">
    <source>
        <dbReference type="Proteomes" id="UP001597475"/>
    </source>
</evidence>
<dbReference type="CDD" id="cd02976">
    <property type="entry name" value="NrdH"/>
    <property type="match status" value="1"/>
</dbReference>
<name>A0ABW5P162_9DEIO</name>
<reference evidence="2" key="1">
    <citation type="journal article" date="2019" name="Int. J. Syst. Evol. Microbiol.">
        <title>The Global Catalogue of Microorganisms (GCM) 10K type strain sequencing project: providing services to taxonomists for standard genome sequencing and annotation.</title>
        <authorList>
            <consortium name="The Broad Institute Genomics Platform"/>
            <consortium name="The Broad Institute Genome Sequencing Center for Infectious Disease"/>
            <person name="Wu L."/>
            <person name="Ma J."/>
        </authorList>
    </citation>
    <scope>NUCLEOTIDE SEQUENCE [LARGE SCALE GENOMIC DNA]</scope>
    <source>
        <strain evidence="2">KCTC 33842</strain>
    </source>
</reference>
<proteinExistence type="predicted"/>
<evidence type="ECO:0000313" key="1">
    <source>
        <dbReference type="EMBL" id="MFD2607972.1"/>
    </source>
</evidence>
<dbReference type="SUPFAM" id="SSF52833">
    <property type="entry name" value="Thioredoxin-like"/>
    <property type="match status" value="1"/>
</dbReference>
<dbReference type="Pfam" id="PF05768">
    <property type="entry name" value="Glrx-like"/>
    <property type="match status" value="1"/>
</dbReference>
<protein>
    <submittedName>
        <fullName evidence="1">Glutaredoxin family protein</fullName>
    </submittedName>
</protein>
<dbReference type="RefSeq" id="WP_386842095.1">
    <property type="nucleotide sequence ID" value="NZ_JBHUMK010000006.1"/>
</dbReference>
<comment type="caution">
    <text evidence="1">The sequence shown here is derived from an EMBL/GenBank/DDBJ whole genome shotgun (WGS) entry which is preliminary data.</text>
</comment>
<dbReference type="InterPro" id="IPR008554">
    <property type="entry name" value="Glutaredoxin-like"/>
</dbReference>
<dbReference type="Gene3D" id="3.40.30.10">
    <property type="entry name" value="Glutaredoxin"/>
    <property type="match status" value="1"/>
</dbReference>
<dbReference type="Proteomes" id="UP001597475">
    <property type="component" value="Unassembled WGS sequence"/>
</dbReference>
<accession>A0ABW5P162</accession>